<dbReference type="InterPro" id="IPR000477">
    <property type="entry name" value="RT_dom"/>
</dbReference>
<feature type="domain" description="Reverse transcriptase" evidence="1">
    <location>
        <begin position="1"/>
        <end position="193"/>
    </location>
</feature>
<dbReference type="Pfam" id="PF00078">
    <property type="entry name" value="RVT_1"/>
    <property type="match status" value="1"/>
</dbReference>
<gene>
    <name evidence="2" type="ORF">SSLN_LOCUS14589</name>
</gene>
<dbReference type="AlphaFoldDB" id="A0A3P7ESM9"/>
<evidence type="ECO:0000313" key="2">
    <source>
        <dbReference type="EMBL" id="VDM00975.1"/>
    </source>
</evidence>
<sequence>MLNIAGKIFACILLNHLNGHLEQGLLPESQCSFQRHHGTTDMIFAARQLQEKCHEMRTHLYTTFVDLTKAFETVNRDRLWKVMQKFSCPKWFTHMVRQLHDGMTARVTDNRIVSKALADTNRVKQGCVLGSTLFSLMFSVMLMDAYRDECPGICIAYRNDEHLLNFRCMQSQRVCLRLQSMGFSSRMTAPLTP</sequence>
<reference evidence="2 3" key="1">
    <citation type="submission" date="2018-11" db="EMBL/GenBank/DDBJ databases">
        <authorList>
            <consortium name="Pathogen Informatics"/>
        </authorList>
    </citation>
    <scope>NUCLEOTIDE SEQUENCE [LARGE SCALE GENOMIC DNA]</scope>
    <source>
        <strain evidence="2 3">NST_G2</strain>
    </source>
</reference>
<proteinExistence type="predicted"/>
<keyword evidence="3" id="KW-1185">Reference proteome</keyword>
<dbReference type="Proteomes" id="UP000275846">
    <property type="component" value="Unassembled WGS sequence"/>
</dbReference>
<name>A0A3P7ESM9_SCHSO</name>
<dbReference type="PROSITE" id="PS50878">
    <property type="entry name" value="RT_POL"/>
    <property type="match status" value="1"/>
</dbReference>
<evidence type="ECO:0000259" key="1">
    <source>
        <dbReference type="PROSITE" id="PS50878"/>
    </source>
</evidence>
<evidence type="ECO:0000313" key="3">
    <source>
        <dbReference type="Proteomes" id="UP000275846"/>
    </source>
</evidence>
<organism evidence="2 3">
    <name type="scientific">Schistocephalus solidus</name>
    <name type="common">Tapeworm</name>
    <dbReference type="NCBI Taxonomy" id="70667"/>
    <lineage>
        <taxon>Eukaryota</taxon>
        <taxon>Metazoa</taxon>
        <taxon>Spiralia</taxon>
        <taxon>Lophotrochozoa</taxon>
        <taxon>Platyhelminthes</taxon>
        <taxon>Cestoda</taxon>
        <taxon>Eucestoda</taxon>
        <taxon>Diphyllobothriidea</taxon>
        <taxon>Diphyllobothriidae</taxon>
        <taxon>Schistocephalus</taxon>
    </lineage>
</organism>
<accession>A0A3P7ESM9</accession>
<dbReference type="OrthoDB" id="6749693at2759"/>
<dbReference type="PANTHER" id="PTHR47027">
    <property type="entry name" value="REVERSE TRANSCRIPTASE DOMAIN-CONTAINING PROTEIN"/>
    <property type="match status" value="1"/>
</dbReference>
<dbReference type="EMBL" id="UYSU01039115">
    <property type="protein sequence ID" value="VDM00975.1"/>
    <property type="molecule type" value="Genomic_DNA"/>
</dbReference>
<protein>
    <recommendedName>
        <fullName evidence="1">Reverse transcriptase domain-containing protein</fullName>
    </recommendedName>
</protein>
<dbReference type="PANTHER" id="PTHR47027:SF26">
    <property type="entry name" value="REVERSE TRANSCRIPTASE DOMAIN-CONTAINING PROTEIN"/>
    <property type="match status" value="1"/>
</dbReference>